<dbReference type="SMART" id="SM00209">
    <property type="entry name" value="TSP1"/>
    <property type="match status" value="5"/>
</dbReference>
<evidence type="ECO:0000256" key="1">
    <source>
        <dbReference type="ARBA" id="ARBA00004613"/>
    </source>
</evidence>
<dbReference type="InterPro" id="IPR000884">
    <property type="entry name" value="TSP1_rpt"/>
</dbReference>
<dbReference type="PANTHER" id="PTHR13723:SF281">
    <property type="entry name" value="PAPILIN"/>
    <property type="match status" value="1"/>
</dbReference>
<feature type="region of interest" description="Disordered" evidence="5">
    <location>
        <begin position="34"/>
        <end position="56"/>
    </location>
</feature>
<gene>
    <name evidence="7" type="ORF">g.21820</name>
</gene>
<dbReference type="PROSITE" id="PS50900">
    <property type="entry name" value="PLAC"/>
    <property type="match status" value="1"/>
</dbReference>
<evidence type="ECO:0000256" key="5">
    <source>
        <dbReference type="SAM" id="MobiDB-lite"/>
    </source>
</evidence>
<dbReference type="AlphaFoldDB" id="A0A1B6DFF5"/>
<dbReference type="PANTHER" id="PTHR13723">
    <property type="entry name" value="ADAMTS A DISINTEGRIN AND METALLOPROTEASE WITH THROMBOSPONDIN MOTIFS PROTEASE"/>
    <property type="match status" value="1"/>
</dbReference>
<dbReference type="GO" id="GO:0005576">
    <property type="term" value="C:extracellular region"/>
    <property type="evidence" value="ECO:0007669"/>
    <property type="project" value="UniProtKB-SubCell"/>
</dbReference>
<comment type="subcellular location">
    <subcellularLocation>
        <location evidence="1">Secreted</location>
    </subcellularLocation>
</comment>
<keyword evidence="3" id="KW-0732">Signal</keyword>
<evidence type="ECO:0000256" key="2">
    <source>
        <dbReference type="ARBA" id="ARBA00022525"/>
    </source>
</evidence>
<sequence>MTDDWSSCSSTCGDGVQTRNVFCKQEISPSLTVTVDDGACTSPPPTNLERSRSCRGPPCPGSMLRASWVTGSWSECSSRCGMGTMTRTVHCPSGDCPDNTRPVSQSSCDNGPCRGDIPIKSSYWLTTEWSHECSVSCGTGIQTRKVYCSDSNCDVRYRPDIYRTCSSDRQCRGQWYSGPWSQCSETCGMGKQTRDIVCLAKVGDQLVQTADSNCVILDKPTAEQQCHVRRCEPQWYVAEWAQCSHSCGSGVQRRECLCLDEQQQRSNLCRMEGKPLSHRPCHVQHCSSHTNWRPVNEVSRAYESSSYRNRTYSMDTNGLNVVESGCSDKYHNCRMVVQARLCKYKYYSSSCCQACTHRHN</sequence>
<dbReference type="GO" id="GO:0006508">
    <property type="term" value="P:proteolysis"/>
    <property type="evidence" value="ECO:0007669"/>
    <property type="project" value="TreeGrafter"/>
</dbReference>
<dbReference type="EMBL" id="GEDC01012865">
    <property type="protein sequence ID" value="JAS24433.1"/>
    <property type="molecule type" value="Transcribed_RNA"/>
</dbReference>
<dbReference type="Pfam" id="PF08686">
    <property type="entry name" value="PLAC"/>
    <property type="match status" value="1"/>
</dbReference>
<dbReference type="InterPro" id="IPR036383">
    <property type="entry name" value="TSP1_rpt_sf"/>
</dbReference>
<dbReference type="GO" id="GO:0004222">
    <property type="term" value="F:metalloendopeptidase activity"/>
    <property type="evidence" value="ECO:0007669"/>
    <property type="project" value="TreeGrafter"/>
</dbReference>
<dbReference type="PROSITE" id="PS50092">
    <property type="entry name" value="TSP1"/>
    <property type="match status" value="5"/>
</dbReference>
<name>A0A1B6DFF5_9HEMI</name>
<dbReference type="Gene3D" id="2.20.100.10">
    <property type="entry name" value="Thrombospondin type-1 (TSP1) repeat"/>
    <property type="match status" value="5"/>
</dbReference>
<feature type="domain" description="PLAC" evidence="6">
    <location>
        <begin position="322"/>
        <end position="359"/>
    </location>
</feature>
<dbReference type="Pfam" id="PF19030">
    <property type="entry name" value="TSP1_ADAMTS"/>
    <property type="match status" value="5"/>
</dbReference>
<dbReference type="FunFam" id="2.20.100.10:FF:000005">
    <property type="entry name" value="ADAM metallopeptidase with thrombospondin type 1 motif 9"/>
    <property type="match status" value="1"/>
</dbReference>
<proteinExistence type="predicted"/>
<evidence type="ECO:0000313" key="7">
    <source>
        <dbReference type="EMBL" id="JAS24433.1"/>
    </source>
</evidence>
<keyword evidence="2" id="KW-0964">Secreted</keyword>
<keyword evidence="4" id="KW-0677">Repeat</keyword>
<dbReference type="SUPFAM" id="SSF82895">
    <property type="entry name" value="TSP-1 type 1 repeat"/>
    <property type="match status" value="5"/>
</dbReference>
<dbReference type="InterPro" id="IPR050439">
    <property type="entry name" value="ADAMTS_ADAMTS-like"/>
</dbReference>
<evidence type="ECO:0000256" key="3">
    <source>
        <dbReference type="ARBA" id="ARBA00022729"/>
    </source>
</evidence>
<dbReference type="GO" id="GO:0031012">
    <property type="term" value="C:extracellular matrix"/>
    <property type="evidence" value="ECO:0007669"/>
    <property type="project" value="TreeGrafter"/>
</dbReference>
<evidence type="ECO:0000259" key="6">
    <source>
        <dbReference type="PROSITE" id="PS50900"/>
    </source>
</evidence>
<protein>
    <recommendedName>
        <fullName evidence="6">PLAC domain-containing protein</fullName>
    </recommendedName>
</protein>
<reference evidence="7" key="1">
    <citation type="submission" date="2015-12" db="EMBL/GenBank/DDBJ databases">
        <title>De novo transcriptome assembly of four potential Pierce s Disease insect vectors from Arizona vineyards.</title>
        <authorList>
            <person name="Tassone E.E."/>
        </authorList>
    </citation>
    <scope>NUCLEOTIDE SEQUENCE</scope>
</reference>
<accession>A0A1B6DFF5</accession>
<organism evidence="7">
    <name type="scientific">Clastoptera arizonana</name>
    <name type="common">Arizona spittle bug</name>
    <dbReference type="NCBI Taxonomy" id="38151"/>
    <lineage>
        <taxon>Eukaryota</taxon>
        <taxon>Metazoa</taxon>
        <taxon>Ecdysozoa</taxon>
        <taxon>Arthropoda</taxon>
        <taxon>Hexapoda</taxon>
        <taxon>Insecta</taxon>
        <taxon>Pterygota</taxon>
        <taxon>Neoptera</taxon>
        <taxon>Paraneoptera</taxon>
        <taxon>Hemiptera</taxon>
        <taxon>Auchenorrhyncha</taxon>
        <taxon>Cercopoidea</taxon>
        <taxon>Clastopteridae</taxon>
        <taxon>Clastoptera</taxon>
    </lineage>
</organism>
<dbReference type="InterPro" id="IPR010909">
    <property type="entry name" value="PLAC"/>
</dbReference>
<dbReference type="GO" id="GO:0030198">
    <property type="term" value="P:extracellular matrix organization"/>
    <property type="evidence" value="ECO:0007669"/>
    <property type="project" value="TreeGrafter"/>
</dbReference>
<evidence type="ECO:0000256" key="4">
    <source>
        <dbReference type="ARBA" id="ARBA00022737"/>
    </source>
</evidence>